<dbReference type="SFLD" id="SFLDS00029">
    <property type="entry name" value="Radical_SAM"/>
    <property type="match status" value="2"/>
</dbReference>
<keyword evidence="9 10" id="KW-0143">Chaperone</keyword>
<dbReference type="PANTHER" id="PTHR13932:SF5">
    <property type="entry name" value="RADICAL S-ADENOSYL METHIONINE DOMAIN-CONTAINING PROTEIN 1, MITOCHONDRIAL"/>
    <property type="match status" value="1"/>
</dbReference>
<protein>
    <recommendedName>
        <fullName evidence="3 10">Heme chaperone HemW</fullName>
    </recommendedName>
</protein>
<evidence type="ECO:0000256" key="7">
    <source>
        <dbReference type="ARBA" id="ARBA00023004"/>
    </source>
</evidence>
<evidence type="ECO:0000313" key="12">
    <source>
        <dbReference type="EMBL" id="KDE40128.1"/>
    </source>
</evidence>
<evidence type="ECO:0000256" key="2">
    <source>
        <dbReference type="ARBA" id="ARBA00006100"/>
    </source>
</evidence>
<keyword evidence="8 10" id="KW-0411">Iron-sulfur</keyword>
<dbReference type="GO" id="GO:0005737">
    <property type="term" value="C:cytoplasm"/>
    <property type="evidence" value="ECO:0007669"/>
    <property type="project" value="UniProtKB-SubCell"/>
</dbReference>
<keyword evidence="10" id="KW-0004">4Fe-4S</keyword>
<keyword evidence="7 10" id="KW-0408">Iron</keyword>
<evidence type="ECO:0000256" key="4">
    <source>
        <dbReference type="ARBA" id="ARBA00022617"/>
    </source>
</evidence>
<dbReference type="SFLD" id="SFLDG01065">
    <property type="entry name" value="anaerobic_coproporphyrinogen-I"/>
    <property type="match status" value="2"/>
</dbReference>
<reference evidence="12 13" key="1">
    <citation type="journal article" date="2005" name="Int. J. Syst. Evol. Microbiol.">
        <title>Nitrincola lacisaponensis gen. nov., sp. nov., a novel alkaliphilic bacterium isolated from an alkaline, saline lake.</title>
        <authorList>
            <person name="Dimitriu P.A."/>
            <person name="Shukla S.K."/>
            <person name="Conradt J."/>
            <person name="Marquez M.C."/>
            <person name="Ventosa A."/>
            <person name="Maglia A."/>
            <person name="Peyton B.M."/>
            <person name="Pinkart H.C."/>
            <person name="Mormile M.R."/>
        </authorList>
    </citation>
    <scope>NUCLEOTIDE SEQUENCE [LARGE SCALE GENOMIC DNA]</scope>
    <source>
        <strain evidence="12 13">4CA</strain>
    </source>
</reference>
<dbReference type="SUPFAM" id="SSF102114">
    <property type="entry name" value="Radical SAM enzymes"/>
    <property type="match status" value="1"/>
</dbReference>
<sequence>MTLPATPPLSLYVHIPWCIRKCPYCDFNSHAQRDAALPEQAYIHALTADLTQELRRLPDPRPLHSIFIGGGTPSLFSAEAIAELLQQIDQLMGIASNTEITLEANPGTFEQQRFSGFRAAGVNRLSLGIQSFHDRQLQALGRVHTADNARRAAEAALQLFPRVNLDLMHGLPEQQTADALADLQQAIDLGPEHLSWYQLTLEPNTEFHARPPQLPVDEALWDIQEQGQALLQRAGYQQYEISAYARQRQHSQHNLNYWTFGDYLGIGAGAHGKVTHADAAGLRIERHQKLRQPKAYMQALTHNSQRHWVSDEELPFEFMLNALRLYEGVPAALFQARTGLALSTLNRALQQARDKGLLSDQQDRLQPTHQGRLFLNDLLEYFIESV</sequence>
<dbReference type="InterPro" id="IPR010723">
    <property type="entry name" value="HemN_C"/>
</dbReference>
<dbReference type="GO" id="GO:0006779">
    <property type="term" value="P:porphyrin-containing compound biosynthetic process"/>
    <property type="evidence" value="ECO:0007669"/>
    <property type="project" value="InterPro"/>
</dbReference>
<dbReference type="CDD" id="cd01335">
    <property type="entry name" value="Radical_SAM"/>
    <property type="match status" value="1"/>
</dbReference>
<keyword evidence="13" id="KW-1185">Reference proteome</keyword>
<comment type="subcellular location">
    <subcellularLocation>
        <location evidence="10">Cytoplasm</location>
    </subcellularLocation>
</comment>
<dbReference type="PROSITE" id="PS51918">
    <property type="entry name" value="RADICAL_SAM"/>
    <property type="match status" value="1"/>
</dbReference>
<keyword evidence="5 10" id="KW-0949">S-adenosyl-L-methionine</keyword>
<dbReference type="GO" id="GO:0046872">
    <property type="term" value="F:metal ion binding"/>
    <property type="evidence" value="ECO:0007669"/>
    <property type="project" value="UniProtKB-UniRule"/>
</dbReference>
<dbReference type="InterPro" id="IPR034505">
    <property type="entry name" value="Coproporphyrinogen-III_oxidase"/>
</dbReference>
<evidence type="ECO:0000256" key="3">
    <source>
        <dbReference type="ARBA" id="ARBA00017228"/>
    </source>
</evidence>
<organism evidence="12 13">
    <name type="scientific">Nitrincola lacisaponensis</name>
    <dbReference type="NCBI Taxonomy" id="267850"/>
    <lineage>
        <taxon>Bacteria</taxon>
        <taxon>Pseudomonadati</taxon>
        <taxon>Pseudomonadota</taxon>
        <taxon>Gammaproteobacteria</taxon>
        <taxon>Oceanospirillales</taxon>
        <taxon>Oceanospirillaceae</taxon>
        <taxon>Nitrincola</taxon>
    </lineage>
</organism>
<keyword evidence="6 10" id="KW-0479">Metal-binding</keyword>
<dbReference type="Proteomes" id="UP000027318">
    <property type="component" value="Unassembled WGS sequence"/>
</dbReference>
<dbReference type="Pfam" id="PF04055">
    <property type="entry name" value="Radical_SAM"/>
    <property type="match status" value="1"/>
</dbReference>
<dbReference type="NCBIfam" id="TIGR00539">
    <property type="entry name" value="hemN_rel"/>
    <property type="match status" value="1"/>
</dbReference>
<evidence type="ECO:0000256" key="9">
    <source>
        <dbReference type="ARBA" id="ARBA00023186"/>
    </source>
</evidence>
<comment type="function">
    <text evidence="10">Probably acts as a heme chaperone, transferring heme to an unknown acceptor. Binds one molecule of heme per monomer, possibly covalently. Binds 1 [4Fe-4S] cluster. The cluster is coordinated with 3 cysteines and an exchangeable S-adenosyl-L-methionine.</text>
</comment>
<evidence type="ECO:0000256" key="8">
    <source>
        <dbReference type="ARBA" id="ARBA00023014"/>
    </source>
</evidence>
<feature type="domain" description="Radical SAM core" evidence="11">
    <location>
        <begin position="3"/>
        <end position="237"/>
    </location>
</feature>
<keyword evidence="4 10" id="KW-0349">Heme</keyword>
<dbReference type="OrthoDB" id="9808022at2"/>
<dbReference type="InterPro" id="IPR006638">
    <property type="entry name" value="Elp3/MiaA/NifB-like_rSAM"/>
</dbReference>
<accession>A0A063Y1C5</accession>
<dbReference type="InterPro" id="IPR004559">
    <property type="entry name" value="HemW-like"/>
</dbReference>
<dbReference type="AlphaFoldDB" id="A0A063Y1C5"/>
<dbReference type="PATRIC" id="fig|267850.7.peg.714"/>
<proteinExistence type="inferred from homology"/>
<dbReference type="InterPro" id="IPR013785">
    <property type="entry name" value="Aldolase_TIM"/>
</dbReference>
<dbReference type="SFLD" id="SFLDG01082">
    <property type="entry name" value="B12-binding_domain_containing"/>
    <property type="match status" value="1"/>
</dbReference>
<dbReference type="Pfam" id="PF06969">
    <property type="entry name" value="HemN_C"/>
    <property type="match status" value="1"/>
</dbReference>
<evidence type="ECO:0000259" key="11">
    <source>
        <dbReference type="PROSITE" id="PS51918"/>
    </source>
</evidence>
<dbReference type="GO" id="GO:0004109">
    <property type="term" value="F:coproporphyrinogen oxidase activity"/>
    <property type="evidence" value="ECO:0007669"/>
    <property type="project" value="InterPro"/>
</dbReference>
<dbReference type="Gene3D" id="3.20.20.70">
    <property type="entry name" value="Aldolase class I"/>
    <property type="match status" value="1"/>
</dbReference>
<dbReference type="RefSeq" id="WP_036544068.1">
    <property type="nucleotide sequence ID" value="NZ_JBKBNO010000001.1"/>
</dbReference>
<dbReference type="EMBL" id="JMSZ01000016">
    <property type="protein sequence ID" value="KDE40128.1"/>
    <property type="molecule type" value="Genomic_DNA"/>
</dbReference>
<dbReference type="SMART" id="SM00729">
    <property type="entry name" value="Elp3"/>
    <property type="match status" value="1"/>
</dbReference>
<evidence type="ECO:0000256" key="5">
    <source>
        <dbReference type="ARBA" id="ARBA00022691"/>
    </source>
</evidence>
<evidence type="ECO:0000313" key="13">
    <source>
        <dbReference type="Proteomes" id="UP000027318"/>
    </source>
</evidence>
<dbReference type="InterPro" id="IPR007197">
    <property type="entry name" value="rSAM"/>
</dbReference>
<dbReference type="PANTHER" id="PTHR13932">
    <property type="entry name" value="COPROPORPHYRINIGEN III OXIDASE"/>
    <property type="match status" value="1"/>
</dbReference>
<evidence type="ECO:0000256" key="6">
    <source>
        <dbReference type="ARBA" id="ARBA00022723"/>
    </source>
</evidence>
<dbReference type="SFLD" id="SFLDF00562">
    <property type="entry name" value="HemN-like__clustered_with_heat"/>
    <property type="match status" value="1"/>
</dbReference>
<name>A0A063Y1C5_9GAMM</name>
<comment type="caution">
    <text evidence="12">The sequence shown here is derived from an EMBL/GenBank/DDBJ whole genome shotgun (WGS) entry which is preliminary data.</text>
</comment>
<evidence type="ECO:0000256" key="1">
    <source>
        <dbReference type="ARBA" id="ARBA00001966"/>
    </source>
</evidence>
<evidence type="ECO:0000256" key="10">
    <source>
        <dbReference type="RuleBase" id="RU364116"/>
    </source>
</evidence>
<comment type="cofactor">
    <cofactor evidence="1">
        <name>[4Fe-4S] cluster</name>
        <dbReference type="ChEBI" id="CHEBI:49883"/>
    </cofactor>
</comment>
<dbReference type="SFLD" id="SFLDF00288">
    <property type="entry name" value="HemN-like__clustered_with_nucl"/>
    <property type="match status" value="1"/>
</dbReference>
<dbReference type="STRING" id="267850.ADINL_0720"/>
<dbReference type="InterPro" id="IPR058240">
    <property type="entry name" value="rSAM_sf"/>
</dbReference>
<gene>
    <name evidence="12" type="ORF">ADINL_0720</name>
</gene>
<keyword evidence="10" id="KW-0963">Cytoplasm</keyword>
<comment type="similarity">
    <text evidence="2">Belongs to the anaerobic coproporphyrinogen-III oxidase family. HemW subfamily.</text>
</comment>
<dbReference type="GO" id="GO:0051539">
    <property type="term" value="F:4 iron, 4 sulfur cluster binding"/>
    <property type="evidence" value="ECO:0007669"/>
    <property type="project" value="UniProtKB-UniRule"/>
</dbReference>